<protein>
    <recommendedName>
        <fullName evidence="3">DUF952 domain-containing protein</fullName>
    </recommendedName>
</protein>
<dbReference type="Pfam" id="PF06108">
    <property type="entry name" value="DUF952"/>
    <property type="match status" value="1"/>
</dbReference>
<proteinExistence type="predicted"/>
<dbReference type="InterPro" id="IPR009297">
    <property type="entry name" value="DUF952"/>
</dbReference>
<reference evidence="1" key="1">
    <citation type="submission" date="2021-01" db="EMBL/GenBank/DDBJ databases">
        <title>Whole genome shotgun sequence of Virgisporangium ochraceum NBRC 16418.</title>
        <authorList>
            <person name="Komaki H."/>
            <person name="Tamura T."/>
        </authorList>
    </citation>
    <scope>NUCLEOTIDE SEQUENCE</scope>
    <source>
        <strain evidence="1">NBRC 16418</strain>
    </source>
</reference>
<dbReference type="PANTHER" id="PTHR34129">
    <property type="entry name" value="BLR1139 PROTEIN"/>
    <property type="match status" value="1"/>
</dbReference>
<evidence type="ECO:0000313" key="2">
    <source>
        <dbReference type="Proteomes" id="UP000635606"/>
    </source>
</evidence>
<dbReference type="EMBL" id="BOPH01000037">
    <property type="protein sequence ID" value="GIJ68162.1"/>
    <property type="molecule type" value="Genomic_DNA"/>
</dbReference>
<keyword evidence="2" id="KW-1185">Reference proteome</keyword>
<accession>A0A8J3ZQ71</accession>
<evidence type="ECO:0000313" key="1">
    <source>
        <dbReference type="EMBL" id="GIJ68162.1"/>
    </source>
</evidence>
<sequence length="116" mass="12654">MTSIYHLTEPATWAAAVAAGEYRQSTRGVSLDRQGFIHCSLLHQVRRVGGFIYADAEELVLLEIDPGKLDAKVVFEPGEPGATEEFPHIYGPVPVTAVVKVHPVTRDDTGNMVLPE</sequence>
<dbReference type="Proteomes" id="UP000635606">
    <property type="component" value="Unassembled WGS sequence"/>
</dbReference>
<gene>
    <name evidence="1" type="ORF">Voc01_030790</name>
</gene>
<evidence type="ECO:0008006" key="3">
    <source>
        <dbReference type="Google" id="ProtNLM"/>
    </source>
</evidence>
<name>A0A8J3ZQ71_9ACTN</name>
<dbReference type="Gene3D" id="3.20.170.20">
    <property type="entry name" value="Protein of unknown function DUF952"/>
    <property type="match status" value="1"/>
</dbReference>
<dbReference type="SUPFAM" id="SSF56399">
    <property type="entry name" value="ADP-ribosylation"/>
    <property type="match status" value="1"/>
</dbReference>
<dbReference type="PANTHER" id="PTHR34129:SF1">
    <property type="entry name" value="DUF952 DOMAIN-CONTAINING PROTEIN"/>
    <property type="match status" value="1"/>
</dbReference>
<dbReference type="RefSeq" id="WP_203928107.1">
    <property type="nucleotide sequence ID" value="NZ_BOPH01000037.1"/>
</dbReference>
<organism evidence="1 2">
    <name type="scientific">Virgisporangium ochraceum</name>
    <dbReference type="NCBI Taxonomy" id="65505"/>
    <lineage>
        <taxon>Bacteria</taxon>
        <taxon>Bacillati</taxon>
        <taxon>Actinomycetota</taxon>
        <taxon>Actinomycetes</taxon>
        <taxon>Micromonosporales</taxon>
        <taxon>Micromonosporaceae</taxon>
        <taxon>Virgisporangium</taxon>
    </lineage>
</organism>
<comment type="caution">
    <text evidence="1">The sequence shown here is derived from an EMBL/GenBank/DDBJ whole genome shotgun (WGS) entry which is preliminary data.</text>
</comment>
<dbReference type="AlphaFoldDB" id="A0A8J3ZQ71"/>